<keyword evidence="1" id="KW-1133">Transmembrane helix</keyword>
<sequence>MKRQFFSLHPANDSMFLCVFIISSFIFFVTVRSEVSEDVFSDFRSTSMNYNPTRTVKPETYAAIDLYQPYYICGGDDDSEALSPNEWHYSCKQACSDVNDRHMVNITRMKWDYIGTNIDVYKVITVKTCWTSHVNIWGVCSHTSSTFPTATENEDLALLKDQYVGPNVTPKLGMQHITNSHRADCSYFSDNLRCDRDYTIYHRKGKVSKKSDTDPAVLNIYSDGIRVSPSEGSVHLNDVSYMWDASSASSSDECGWKETKDTSCSYVETSDTLKCDDIGYTYNLHDMYHKKTCGGDIYDLDGPSPFKYLTKEIMKRREKIVGDAKVGKSDPDVAFITGINYAFSELESTYCSSSCDLFARVNPSTSDHVLDTPIGAWRVQTSPTLHPKMLPCMPTSNWTIKKPMTMCSGENTILVIDKDTGHVNLWDAGKDYIILDQLCGGKQDQARKRYNMLKDKMKRNEKFEISFWNGDAVVVEPPYMSPKWKRSSHHVHTNPSWFAKVKLDKSMIHSKDDISSMLTDYVKTTAEEIRHTNGTSKTVYKFLADEVLEGIESVGTSIWGGITGFFGNMTKIITMLLIIIILLLCGKLALIIRKFSRTKKKKVQKSRTFVESIYQNQDKKRHVTWAPDSSTELEQEVASGQPQYDSTRNLTMASRRTLTSSNKRNELAKLLNV</sequence>
<proteinExistence type="predicted"/>
<evidence type="ECO:0000313" key="3">
    <source>
        <dbReference type="Proteomes" id="UP001255976"/>
    </source>
</evidence>
<keyword evidence="1" id="KW-0472">Membrane</keyword>
<dbReference type="EMBL" id="OL472117">
    <property type="protein sequence ID" value="UTQ50564.1"/>
    <property type="molecule type" value="Viral_cRNA"/>
</dbReference>
<reference evidence="2" key="1">
    <citation type="journal article" date="2022" name="bioRxiv">
        <title>In-depth study of tomato and weed viromes reveals undiscovered plant virus diversity in an agroecosystem.</title>
        <authorList>
            <person name="Rivarez M.P.S."/>
            <person name="Pecman A."/>
            <person name="Bacnik K."/>
            <person name="Maksimovic Carvalho Ferreira O."/>
            <person name="Vucurovic A."/>
            <person name="Seljak G."/>
            <person name="Mehle N."/>
            <person name="Gutierrez-Aguirre I."/>
            <person name="Ravnikar M."/>
            <person name="Kutnjak D."/>
        </authorList>
    </citation>
    <scope>NUCLEOTIDE SEQUENCE</scope>
    <source>
        <strain evidence="2">SKO20SW</strain>
    </source>
</reference>
<evidence type="ECO:0000313" key="2">
    <source>
        <dbReference type="EMBL" id="UTQ50564.1"/>
    </source>
</evidence>
<organism evidence="2 3">
    <name type="scientific">Picris betanucleorhabdovirus 1</name>
    <dbReference type="NCBI Taxonomy" id="2950849"/>
    <lineage>
        <taxon>Viruses</taxon>
        <taxon>Riboviria</taxon>
        <taxon>Orthornavirae</taxon>
        <taxon>Negarnaviricota</taxon>
        <taxon>Haploviricotina</taxon>
        <taxon>Monjiviricetes</taxon>
        <taxon>Mononegavirales</taxon>
        <taxon>Rhabdoviridae</taxon>
        <taxon>Betarhabdovirinae</taxon>
        <taxon>Betanucleorhabdovirus</taxon>
    </lineage>
</organism>
<gene>
    <name evidence="2" type="primary">G</name>
</gene>
<protein>
    <submittedName>
        <fullName evidence="2">Glycoprotein</fullName>
    </submittedName>
</protein>
<keyword evidence="1" id="KW-0812">Transmembrane</keyword>
<evidence type="ECO:0000256" key="1">
    <source>
        <dbReference type="SAM" id="Phobius"/>
    </source>
</evidence>
<name>A0AAE9MRJ0_9RHAB</name>
<accession>A0AAE9MRJ0</accession>
<dbReference type="Proteomes" id="UP001255976">
    <property type="component" value="Segment"/>
</dbReference>
<keyword evidence="3" id="KW-1185">Reference proteome</keyword>
<feature type="transmembrane region" description="Helical" evidence="1">
    <location>
        <begin position="572"/>
        <end position="592"/>
    </location>
</feature>